<feature type="transmembrane region" description="Helical" evidence="9">
    <location>
        <begin position="206"/>
        <end position="225"/>
    </location>
</feature>
<evidence type="ECO:0000256" key="5">
    <source>
        <dbReference type="ARBA" id="ARBA00022989"/>
    </source>
</evidence>
<dbReference type="GO" id="GO:0042392">
    <property type="term" value="F:sphingosine-1-phosphate phosphatase activity"/>
    <property type="evidence" value="ECO:0007669"/>
    <property type="project" value="TreeGrafter"/>
</dbReference>
<evidence type="ECO:0000256" key="4">
    <source>
        <dbReference type="ARBA" id="ARBA00022824"/>
    </source>
</evidence>
<evidence type="ECO:0000256" key="3">
    <source>
        <dbReference type="ARBA" id="ARBA00022801"/>
    </source>
</evidence>
<keyword evidence="4" id="KW-0256">Endoplasmic reticulum</keyword>
<keyword evidence="2 9" id="KW-0812">Transmembrane</keyword>
<keyword evidence="12" id="KW-1185">Reference proteome</keyword>
<evidence type="ECO:0000256" key="2">
    <source>
        <dbReference type="ARBA" id="ARBA00022692"/>
    </source>
</evidence>
<feature type="transmembrane region" description="Helical" evidence="9">
    <location>
        <begin position="175"/>
        <end position="194"/>
    </location>
</feature>
<dbReference type="SMART" id="SM00014">
    <property type="entry name" value="acidPPc"/>
    <property type="match status" value="1"/>
</dbReference>
<evidence type="ECO:0000256" key="1">
    <source>
        <dbReference type="ARBA" id="ARBA00004477"/>
    </source>
</evidence>
<comment type="subcellular location">
    <subcellularLocation>
        <location evidence="1">Endoplasmic reticulum membrane</location>
        <topology evidence="1">Multi-pass membrane protein</topology>
    </subcellularLocation>
</comment>
<name>A0A9D4TQ94_CHLVU</name>
<feature type="compositionally biased region" description="Low complexity" evidence="8">
    <location>
        <begin position="370"/>
        <end position="393"/>
    </location>
</feature>
<sequence>MEILVWAAQGVCVVLVASFLLLVCIPRLHTPVRAYLRPLAIHEVENGLEVVVAAQKWQSPWLTHLFTKSSHSVSVSFYASFLPMLFWLGLPELGRNLVFLMTLALYVGNAIKDLVSSPRPLGLSYGTQRLRFLGASDEEVQLNAKEYGLPSSHTLNTLCLNFMVVWYLYDRQLIATGTAALLYCLVFLWVLWIAASRLYLGLHTPVDLLAGALAGMAVLVTFIAVEGHLASWVLSGPWAVLHAALASLVLLRLHPRPLAHTPSYQFSTAFMGAMFGIVVGVAAIAPHAHQPAVQLAHLWTGSGGRLMGSRALWALRRLCLGFGVVVLLKEGSHAVLLVLLPQLYRFFPLSIRRLWQPPVHNLAKLHPGKQQQQQQQQQHNGQQHNGQQHNGQHTAHESHQNGCHSGTEQAQQQQQRHDGMRLRTRQGRATAAATAAAEAEAVAVAAAAAAPMNPLLADLPHNARGLPWDVDVTCRFFSYSAIGVAVAGVVPHMLEALHW</sequence>
<organism evidence="11 12">
    <name type="scientific">Chlorella vulgaris</name>
    <name type="common">Green alga</name>
    <dbReference type="NCBI Taxonomy" id="3077"/>
    <lineage>
        <taxon>Eukaryota</taxon>
        <taxon>Viridiplantae</taxon>
        <taxon>Chlorophyta</taxon>
        <taxon>core chlorophytes</taxon>
        <taxon>Trebouxiophyceae</taxon>
        <taxon>Chlorellales</taxon>
        <taxon>Chlorellaceae</taxon>
        <taxon>Chlorella clade</taxon>
        <taxon>Chlorella</taxon>
    </lineage>
</organism>
<reference evidence="11" key="1">
    <citation type="journal article" date="2019" name="Plant J.">
        <title>Chlorella vulgaris genome assembly and annotation reveals the molecular basis for metabolic acclimation to high light conditions.</title>
        <authorList>
            <person name="Cecchin M."/>
            <person name="Marcolungo L."/>
            <person name="Rossato M."/>
            <person name="Girolomoni L."/>
            <person name="Cosentino E."/>
            <person name="Cuine S."/>
            <person name="Li-Beisson Y."/>
            <person name="Delledonne M."/>
            <person name="Ballottari M."/>
        </authorList>
    </citation>
    <scope>NUCLEOTIDE SEQUENCE</scope>
    <source>
        <strain evidence="11">211/11P</strain>
    </source>
</reference>
<dbReference type="AlphaFoldDB" id="A0A9D4TQ94"/>
<dbReference type="PANTHER" id="PTHR14969:SF28">
    <property type="entry name" value="DIHYDROSPHINGOSINE 1-PHOSPHATE PHOSPHATASE LCB3-RELATED"/>
    <property type="match status" value="1"/>
</dbReference>
<dbReference type="Pfam" id="PF01569">
    <property type="entry name" value="PAP2"/>
    <property type="match status" value="1"/>
</dbReference>
<dbReference type="OrthoDB" id="301434at2759"/>
<dbReference type="GO" id="GO:0005789">
    <property type="term" value="C:endoplasmic reticulum membrane"/>
    <property type="evidence" value="ECO:0007669"/>
    <property type="project" value="UniProtKB-SubCell"/>
</dbReference>
<feature type="transmembrane region" description="Helical" evidence="9">
    <location>
        <begin position="72"/>
        <end position="90"/>
    </location>
</feature>
<accession>A0A9D4TQ94</accession>
<evidence type="ECO:0000259" key="10">
    <source>
        <dbReference type="SMART" id="SM00014"/>
    </source>
</evidence>
<dbReference type="InterPro" id="IPR036938">
    <property type="entry name" value="PAP2/HPO_sf"/>
</dbReference>
<keyword evidence="3" id="KW-0378">Hydrolase</keyword>
<feature type="transmembrane region" description="Helical" evidence="9">
    <location>
        <begin position="6"/>
        <end position="25"/>
    </location>
</feature>
<evidence type="ECO:0000256" key="8">
    <source>
        <dbReference type="SAM" id="MobiDB-lite"/>
    </source>
</evidence>
<comment type="caution">
    <text evidence="11">The sequence shown here is derived from an EMBL/GenBank/DDBJ whole genome shotgun (WGS) entry which is preliminary data.</text>
</comment>
<evidence type="ECO:0000313" key="11">
    <source>
        <dbReference type="EMBL" id="KAI3431572.1"/>
    </source>
</evidence>
<evidence type="ECO:0000256" key="9">
    <source>
        <dbReference type="SAM" id="Phobius"/>
    </source>
</evidence>
<feature type="transmembrane region" description="Helical" evidence="9">
    <location>
        <begin position="231"/>
        <end position="251"/>
    </location>
</feature>
<dbReference type="Proteomes" id="UP001055712">
    <property type="component" value="Unassembled WGS sequence"/>
</dbReference>
<protein>
    <recommendedName>
        <fullName evidence="10">Phosphatidic acid phosphatase type 2/haloperoxidase domain-containing protein</fullName>
    </recommendedName>
</protein>
<feature type="compositionally biased region" description="Polar residues" evidence="8">
    <location>
        <begin position="400"/>
        <end position="414"/>
    </location>
</feature>
<gene>
    <name evidence="11" type="ORF">D9Q98_004622</name>
</gene>
<dbReference type="Gene3D" id="1.20.144.10">
    <property type="entry name" value="Phosphatidic acid phosphatase type 2/haloperoxidase"/>
    <property type="match status" value="1"/>
</dbReference>
<proteinExistence type="inferred from homology"/>
<reference evidence="11" key="2">
    <citation type="submission" date="2020-11" db="EMBL/GenBank/DDBJ databases">
        <authorList>
            <person name="Cecchin M."/>
            <person name="Marcolungo L."/>
            <person name="Rossato M."/>
            <person name="Girolomoni L."/>
            <person name="Cosentino E."/>
            <person name="Cuine S."/>
            <person name="Li-Beisson Y."/>
            <person name="Delledonne M."/>
            <person name="Ballottari M."/>
        </authorList>
    </citation>
    <scope>NUCLEOTIDE SEQUENCE</scope>
    <source>
        <strain evidence="11">211/11P</strain>
        <tissue evidence="11">Whole cell</tissue>
    </source>
</reference>
<evidence type="ECO:0000256" key="6">
    <source>
        <dbReference type="ARBA" id="ARBA00023136"/>
    </source>
</evidence>
<comment type="similarity">
    <text evidence="7">Belongs to the type 2 lipid phosphate phosphatase family.</text>
</comment>
<dbReference type="InterPro" id="IPR000326">
    <property type="entry name" value="PAP2/HPO"/>
</dbReference>
<evidence type="ECO:0000256" key="7">
    <source>
        <dbReference type="ARBA" id="ARBA00038324"/>
    </source>
</evidence>
<feature type="domain" description="Phosphatidic acid phosphatase type 2/haloperoxidase" evidence="10">
    <location>
        <begin position="93"/>
        <end position="223"/>
    </location>
</feature>
<feature type="transmembrane region" description="Helical" evidence="9">
    <location>
        <begin position="263"/>
        <end position="285"/>
    </location>
</feature>
<keyword evidence="5 9" id="KW-1133">Transmembrane helix</keyword>
<dbReference type="PANTHER" id="PTHR14969">
    <property type="entry name" value="SPHINGOSINE-1-PHOSPHATE PHOSPHOHYDROLASE"/>
    <property type="match status" value="1"/>
</dbReference>
<keyword evidence="6 9" id="KW-0472">Membrane</keyword>
<dbReference type="EMBL" id="SIDB01000006">
    <property type="protein sequence ID" value="KAI3431572.1"/>
    <property type="molecule type" value="Genomic_DNA"/>
</dbReference>
<feature type="region of interest" description="Disordered" evidence="8">
    <location>
        <begin position="365"/>
        <end position="429"/>
    </location>
</feature>
<evidence type="ECO:0000313" key="12">
    <source>
        <dbReference type="Proteomes" id="UP001055712"/>
    </source>
</evidence>
<dbReference type="SUPFAM" id="SSF48317">
    <property type="entry name" value="Acid phosphatase/Vanadium-dependent haloperoxidase"/>
    <property type="match status" value="1"/>
</dbReference>